<keyword evidence="5" id="KW-1185">Reference proteome</keyword>
<reference evidence="4" key="1">
    <citation type="submission" date="2020-10" db="EMBL/GenBank/DDBJ databases">
        <authorList>
            <person name="Castelo-Branco R."/>
            <person name="Eusebio N."/>
            <person name="Adriana R."/>
            <person name="Vieira A."/>
            <person name="Brugerolle De Fraissinette N."/>
            <person name="Rezende De Castro R."/>
            <person name="Schneider M.P."/>
            <person name="Vasconcelos V."/>
            <person name="Leao P.N."/>
        </authorList>
    </citation>
    <scope>NUCLEOTIDE SEQUENCE</scope>
    <source>
        <strain evidence="4">LEGE 11480</strain>
    </source>
</reference>
<feature type="domain" description="Ricin B lectin" evidence="3">
    <location>
        <begin position="127"/>
        <end position="264"/>
    </location>
</feature>
<feature type="compositionally biased region" description="Polar residues" evidence="2">
    <location>
        <begin position="52"/>
        <end position="63"/>
    </location>
</feature>
<dbReference type="InterPro" id="IPR035992">
    <property type="entry name" value="Ricin_B-like_lectins"/>
</dbReference>
<dbReference type="RefSeq" id="WP_264325149.1">
    <property type="nucleotide sequence ID" value="NZ_JADEXQ010000033.1"/>
</dbReference>
<dbReference type="InterPro" id="IPR015202">
    <property type="entry name" value="GO-like_E_set"/>
</dbReference>
<dbReference type="PANTHER" id="PTHR32208">
    <property type="entry name" value="SECRETED PROTEIN-RELATED"/>
    <property type="match status" value="1"/>
</dbReference>
<dbReference type="CDD" id="cd02851">
    <property type="entry name" value="E_set_GO_C"/>
    <property type="match status" value="1"/>
</dbReference>
<dbReference type="EMBL" id="JADEXQ010000033">
    <property type="protein sequence ID" value="MBE9030324.1"/>
    <property type="molecule type" value="Genomic_DNA"/>
</dbReference>
<dbReference type="InterPro" id="IPR000772">
    <property type="entry name" value="Ricin_B_lectin"/>
</dbReference>
<dbReference type="Gene3D" id="2.60.40.10">
    <property type="entry name" value="Immunoglobulins"/>
    <property type="match status" value="1"/>
</dbReference>
<sequence length="743" mass="80919">MFQFFVGLLRRLAYPFVFLSVILWGWLSAVVPAADAAINDDRQPDLSLNRPAVTTPNTRTVSSPAVGLKRSTVTAPESILQLPESQERSAIPAVENEPVLLDFDRAAVNPAPQRLAQATTCAVLDTNSYYRLTAKHSGKSLDVFGGSQDNGAKLIQWPYGGGANQQWQLNSKGGGYYSIAARHSQKNADVNAGSKENGAKLIQWRAHQGGNQQWCFKPVGGGYYNVVARHSQKNIDVPAASKANGTQLVQWSRNNGAHQQWKLTAVDSIPQPPPPTQKGQWSKKIEFPSVPVAAAVMPNGKVMTWSSYDRNTFVGNKGQQQTYTAIFDPSNNRVQERLVTNTNHDMFCPGTAMLKDGRLLVNGGGPTVTSTSIFDSRNNRWTKSANMAQRRWYNTSVALPNGEVFTIGGNRTSKLDGRGEVWNASRGWRTLTGALMNPFYSGVSMNRAEEHPRLMVAPNGKLFGAGPTPNMNWYDLKGNGSSQSAGKRGNDQFNQNGVYVMYDVGKVLSAGGNPNYDAQNSRSAPSSKATYTIDINRGAQAQQVQSMRYPRAFANGVVMPDGKVLVVGGLNNGKAFSDNGAILAPEMFDPKTNAWSTMANMATPRTYHSVAMLLPDGRVFAGGGGLCGTCNVNHSDAEIYSPPYLFNGQRPTISSAPASVRYQRDFTVRASNDVTDFSLIRLSSVTHSINTDQRFKRVSFKKNGGRYTLNLQSNANITPPGYYMLFGLNRQGVPSVSKIMKVG</sequence>
<dbReference type="Pfam" id="PF14200">
    <property type="entry name" value="RicinB_lectin_2"/>
    <property type="match status" value="2"/>
</dbReference>
<dbReference type="PANTHER" id="PTHR32208:SF56">
    <property type="entry name" value="GALACTOSE OXIDASE-RELATED"/>
    <property type="match status" value="1"/>
</dbReference>
<dbReference type="InterPro" id="IPR006652">
    <property type="entry name" value="Kelch_1"/>
</dbReference>
<dbReference type="Pfam" id="PF09118">
    <property type="entry name" value="GO-like_E_set"/>
    <property type="match status" value="1"/>
</dbReference>
<protein>
    <submittedName>
        <fullName evidence="4">RICIN domain-containing protein</fullName>
    </submittedName>
</protein>
<evidence type="ECO:0000256" key="2">
    <source>
        <dbReference type="SAM" id="MobiDB-lite"/>
    </source>
</evidence>
<dbReference type="InterPro" id="IPR014756">
    <property type="entry name" value="Ig_E-set"/>
</dbReference>
<evidence type="ECO:0000313" key="4">
    <source>
        <dbReference type="EMBL" id="MBE9030324.1"/>
    </source>
</evidence>
<name>A0A928VQM9_9CYAN</name>
<dbReference type="Gene3D" id="2.130.10.80">
    <property type="entry name" value="Galactose oxidase/kelch, beta-propeller"/>
    <property type="match status" value="1"/>
</dbReference>
<evidence type="ECO:0000313" key="5">
    <source>
        <dbReference type="Proteomes" id="UP000625316"/>
    </source>
</evidence>
<dbReference type="InterPro" id="IPR013783">
    <property type="entry name" value="Ig-like_fold"/>
</dbReference>
<comment type="caution">
    <text evidence="4">The sequence shown here is derived from an EMBL/GenBank/DDBJ whole genome shotgun (WGS) entry which is preliminary data.</text>
</comment>
<dbReference type="AlphaFoldDB" id="A0A928VQM9"/>
<dbReference type="InterPro" id="IPR011043">
    <property type="entry name" value="Gal_Oxase/kelch_b-propeller"/>
</dbReference>
<dbReference type="PROSITE" id="PS50231">
    <property type="entry name" value="RICIN_B_LECTIN"/>
    <property type="match status" value="1"/>
</dbReference>
<organism evidence="4 5">
    <name type="scientific">Romeriopsis navalis LEGE 11480</name>
    <dbReference type="NCBI Taxonomy" id="2777977"/>
    <lineage>
        <taxon>Bacteria</taxon>
        <taxon>Bacillati</taxon>
        <taxon>Cyanobacteriota</taxon>
        <taxon>Cyanophyceae</taxon>
        <taxon>Leptolyngbyales</taxon>
        <taxon>Leptolyngbyaceae</taxon>
        <taxon>Romeriopsis</taxon>
        <taxon>Romeriopsis navalis</taxon>
    </lineage>
</organism>
<dbReference type="SUPFAM" id="SSF81296">
    <property type="entry name" value="E set domains"/>
    <property type="match status" value="1"/>
</dbReference>
<feature type="region of interest" description="Disordered" evidence="2">
    <location>
        <begin position="44"/>
        <end position="63"/>
    </location>
</feature>
<dbReference type="InterPro" id="IPR009880">
    <property type="entry name" value="Glyoxal_oxidase_N"/>
</dbReference>
<dbReference type="InterPro" id="IPR037293">
    <property type="entry name" value="Gal_Oxidase_central_sf"/>
</dbReference>
<dbReference type="SMART" id="SM00458">
    <property type="entry name" value="RICIN"/>
    <property type="match status" value="1"/>
</dbReference>
<evidence type="ECO:0000259" key="3">
    <source>
        <dbReference type="SMART" id="SM00458"/>
    </source>
</evidence>
<dbReference type="Proteomes" id="UP000625316">
    <property type="component" value="Unassembled WGS sequence"/>
</dbReference>
<gene>
    <name evidence="4" type="ORF">IQ266_11335</name>
</gene>
<dbReference type="SMART" id="SM00612">
    <property type="entry name" value="Kelch"/>
    <property type="match status" value="2"/>
</dbReference>
<dbReference type="Pfam" id="PF07250">
    <property type="entry name" value="Glyoxal_oxid_N"/>
    <property type="match status" value="1"/>
</dbReference>
<dbReference type="SUPFAM" id="SSF50370">
    <property type="entry name" value="Ricin B-like lectins"/>
    <property type="match status" value="1"/>
</dbReference>
<evidence type="ECO:0000256" key="1">
    <source>
        <dbReference type="ARBA" id="ARBA00022729"/>
    </source>
</evidence>
<dbReference type="SUPFAM" id="SSF50965">
    <property type="entry name" value="Galactose oxidase, central domain"/>
    <property type="match status" value="1"/>
</dbReference>
<proteinExistence type="predicted"/>
<accession>A0A928VQM9</accession>
<keyword evidence="1" id="KW-0732">Signal</keyword>
<dbReference type="Gene3D" id="2.80.10.50">
    <property type="match status" value="3"/>
</dbReference>